<feature type="transmembrane region" description="Helical" evidence="1">
    <location>
        <begin position="65"/>
        <end position="83"/>
    </location>
</feature>
<feature type="transmembrane region" description="Helical" evidence="1">
    <location>
        <begin position="34"/>
        <end position="53"/>
    </location>
</feature>
<dbReference type="KEGG" id="halx:M0R89_01555"/>
<keyword evidence="1" id="KW-1133">Transmembrane helix</keyword>
<dbReference type="Proteomes" id="UP000830729">
    <property type="component" value="Chromosome"/>
</dbReference>
<dbReference type="InterPro" id="IPR058284">
    <property type="entry name" value="DUF7978"/>
</dbReference>
<evidence type="ECO:0000313" key="4">
    <source>
        <dbReference type="Proteomes" id="UP000830729"/>
    </source>
</evidence>
<dbReference type="Pfam" id="PF25933">
    <property type="entry name" value="DUF7978"/>
    <property type="match status" value="1"/>
</dbReference>
<sequence length="125" mass="12228">MALSERPLRRHAIPDRDRRTRTANFATGEGGSTLLLALPAVLLLAAGAVAGYGRPGGAVERAKSGAAVALGYLPLSAGVALVATHGVGDTGAAIAADPVTATLLAGAVYPLVFGAVGGALSSVVE</sequence>
<gene>
    <name evidence="3" type="ORF">M0R89_01555</name>
</gene>
<evidence type="ECO:0000256" key="1">
    <source>
        <dbReference type="SAM" id="Phobius"/>
    </source>
</evidence>
<keyword evidence="1" id="KW-0472">Membrane</keyword>
<protein>
    <recommendedName>
        <fullName evidence="2">DUF7978 domain-containing protein</fullName>
    </recommendedName>
</protein>
<dbReference type="AlphaFoldDB" id="A0A8U0HUM6"/>
<feature type="domain" description="DUF7978" evidence="2">
    <location>
        <begin position="18"/>
        <end position="124"/>
    </location>
</feature>
<dbReference type="EMBL" id="CP096659">
    <property type="protein sequence ID" value="UPV74772.1"/>
    <property type="molecule type" value="Genomic_DNA"/>
</dbReference>
<keyword evidence="1" id="KW-0812">Transmembrane</keyword>
<reference evidence="3 4" key="1">
    <citation type="submission" date="2022-04" db="EMBL/GenBank/DDBJ databases">
        <title>Diverse halophilic archaea isolated from saline environments.</title>
        <authorList>
            <person name="Cui H.-L."/>
        </authorList>
    </citation>
    <scope>NUCLEOTIDE SEQUENCE [LARGE SCALE GENOMIC DNA]</scope>
    <source>
        <strain evidence="3 4">XZYJT49</strain>
    </source>
</reference>
<evidence type="ECO:0000259" key="2">
    <source>
        <dbReference type="Pfam" id="PF25933"/>
    </source>
</evidence>
<organism evidence="3 4">
    <name type="scientific">Halorussus limi</name>
    <dbReference type="NCBI Taxonomy" id="2938695"/>
    <lineage>
        <taxon>Archaea</taxon>
        <taxon>Methanobacteriati</taxon>
        <taxon>Methanobacteriota</taxon>
        <taxon>Stenosarchaea group</taxon>
        <taxon>Halobacteria</taxon>
        <taxon>Halobacteriales</taxon>
        <taxon>Haladaptataceae</taxon>
        <taxon>Halorussus</taxon>
    </lineage>
</organism>
<name>A0A8U0HUM6_9EURY</name>
<feature type="transmembrane region" description="Helical" evidence="1">
    <location>
        <begin position="103"/>
        <end position="124"/>
    </location>
</feature>
<dbReference type="GeneID" id="72183844"/>
<proteinExistence type="predicted"/>
<keyword evidence="4" id="KW-1185">Reference proteome</keyword>
<evidence type="ECO:0000313" key="3">
    <source>
        <dbReference type="EMBL" id="UPV74772.1"/>
    </source>
</evidence>
<dbReference type="RefSeq" id="WP_248650815.1">
    <property type="nucleotide sequence ID" value="NZ_CP096659.1"/>
</dbReference>
<accession>A0A8U0HUM6</accession>